<gene>
    <name evidence="14" type="primary">ABHD11</name>
</gene>
<accession>A0ABM5EMT5</accession>
<comment type="catalytic activity">
    <reaction evidence="9">
        <text>1,2-didecanoylglycerol + H2O = decanoylglycerol + decanoate + H(+)</text>
        <dbReference type="Rhea" id="RHEA:48596"/>
        <dbReference type="ChEBI" id="CHEBI:11152"/>
        <dbReference type="ChEBI" id="CHEBI:15377"/>
        <dbReference type="ChEBI" id="CHEBI:15378"/>
        <dbReference type="ChEBI" id="CHEBI:27689"/>
        <dbReference type="ChEBI" id="CHEBI:90605"/>
    </reaction>
</comment>
<dbReference type="PANTHER" id="PTHR46118">
    <property type="entry name" value="PROTEIN ABHD11"/>
    <property type="match status" value="1"/>
</dbReference>
<evidence type="ECO:0000256" key="3">
    <source>
        <dbReference type="ARBA" id="ARBA00026104"/>
    </source>
</evidence>
<dbReference type="GeneID" id="110084534"/>
<comment type="catalytic activity">
    <reaction evidence="5">
        <text>a 1,2-diacyl-sn-glycerol + H2O = a 2-acylglycerol + a fatty acid + H(+)</text>
        <dbReference type="Rhea" id="RHEA:33275"/>
        <dbReference type="ChEBI" id="CHEBI:15377"/>
        <dbReference type="ChEBI" id="CHEBI:15378"/>
        <dbReference type="ChEBI" id="CHEBI:17389"/>
        <dbReference type="ChEBI" id="CHEBI:17815"/>
        <dbReference type="ChEBI" id="CHEBI:28868"/>
        <dbReference type="EC" id="3.1.1.116"/>
    </reaction>
</comment>
<dbReference type="Gene3D" id="3.40.50.1820">
    <property type="entry name" value="alpha/beta hydrolase"/>
    <property type="match status" value="1"/>
</dbReference>
<proteinExistence type="inferred from homology"/>
<evidence type="ECO:0000256" key="9">
    <source>
        <dbReference type="ARBA" id="ARBA00048504"/>
    </source>
</evidence>
<protein>
    <recommendedName>
        <fullName evidence="7">sn-1-specific diacylglycerol lipase ABHD11</fullName>
        <ecNumber evidence="3">3.1.1.116</ecNumber>
    </recommendedName>
    <alternativeName>
        <fullName evidence="4">Alpha/beta hydrolase domain-containing protein 11</fullName>
    </alternativeName>
</protein>
<comment type="catalytic activity">
    <reaction evidence="11">
        <text>1-octadecanoyl-2-(5Z,8Z,11Z,14Z-eicosatetraenoyl)-sn-glycerol + H2O = 2-(5Z,8Z,11Z,14Z-eicosatetraenoyl)-glycerol + octadecanoate + H(+)</text>
        <dbReference type="Rhea" id="RHEA:38507"/>
        <dbReference type="ChEBI" id="CHEBI:15377"/>
        <dbReference type="ChEBI" id="CHEBI:15378"/>
        <dbReference type="ChEBI" id="CHEBI:25629"/>
        <dbReference type="ChEBI" id="CHEBI:52392"/>
        <dbReference type="ChEBI" id="CHEBI:75728"/>
    </reaction>
</comment>
<evidence type="ECO:0000256" key="7">
    <source>
        <dbReference type="ARBA" id="ARBA00044064"/>
    </source>
</evidence>
<feature type="domain" description="AB hydrolase-1" evidence="12">
    <location>
        <begin position="98"/>
        <end position="333"/>
    </location>
</feature>
<evidence type="ECO:0000256" key="4">
    <source>
        <dbReference type="ARBA" id="ARBA00042703"/>
    </source>
</evidence>
<evidence type="ECO:0000256" key="1">
    <source>
        <dbReference type="ARBA" id="ARBA00008645"/>
    </source>
</evidence>
<evidence type="ECO:0000256" key="11">
    <source>
        <dbReference type="ARBA" id="ARBA00048919"/>
    </source>
</evidence>
<keyword evidence="2" id="KW-0378">Hydrolase</keyword>
<dbReference type="Proteomes" id="UP001652642">
    <property type="component" value="Chromosome 7"/>
</dbReference>
<keyword evidence="13" id="KW-1185">Reference proteome</keyword>
<comment type="catalytic activity">
    <reaction evidence="10">
        <text>1-octadecanoyl-2-(9Z-octadecenoyl)-sn-glycerol + H2O = 2-(9Z-octadecenoyl)-glycerol + octadecanoate + H(+)</text>
        <dbReference type="Rhea" id="RHEA:77103"/>
        <dbReference type="ChEBI" id="CHEBI:15377"/>
        <dbReference type="ChEBI" id="CHEBI:15378"/>
        <dbReference type="ChEBI" id="CHEBI:25629"/>
        <dbReference type="ChEBI" id="CHEBI:73990"/>
        <dbReference type="ChEBI" id="CHEBI:75468"/>
    </reaction>
</comment>
<evidence type="ECO:0000256" key="6">
    <source>
        <dbReference type="ARBA" id="ARBA00043742"/>
    </source>
</evidence>
<evidence type="ECO:0000313" key="14">
    <source>
        <dbReference type="RefSeq" id="XP_072834470.1"/>
    </source>
</evidence>
<evidence type="ECO:0000256" key="2">
    <source>
        <dbReference type="ARBA" id="ARBA00022801"/>
    </source>
</evidence>
<dbReference type="PANTHER" id="PTHR46118:SF4">
    <property type="entry name" value="PROTEIN ABHD11"/>
    <property type="match status" value="1"/>
</dbReference>
<dbReference type="InterPro" id="IPR000073">
    <property type="entry name" value="AB_hydrolase_1"/>
</dbReference>
<dbReference type="Pfam" id="PF00561">
    <property type="entry name" value="Abhydrolase_1"/>
    <property type="match status" value="1"/>
</dbReference>
<organism evidence="13 14">
    <name type="scientific">Pogona vitticeps</name>
    <name type="common">central bearded dragon</name>
    <dbReference type="NCBI Taxonomy" id="103695"/>
    <lineage>
        <taxon>Eukaryota</taxon>
        <taxon>Metazoa</taxon>
        <taxon>Chordata</taxon>
        <taxon>Craniata</taxon>
        <taxon>Vertebrata</taxon>
        <taxon>Euteleostomi</taxon>
        <taxon>Lepidosauria</taxon>
        <taxon>Squamata</taxon>
        <taxon>Bifurcata</taxon>
        <taxon>Unidentata</taxon>
        <taxon>Episquamata</taxon>
        <taxon>Toxicofera</taxon>
        <taxon>Iguania</taxon>
        <taxon>Acrodonta</taxon>
        <taxon>Agamidae</taxon>
        <taxon>Amphibolurinae</taxon>
        <taxon>Pogona</taxon>
    </lineage>
</organism>
<dbReference type="SUPFAM" id="SSF53474">
    <property type="entry name" value="alpha/beta-Hydrolases"/>
    <property type="match status" value="1"/>
</dbReference>
<dbReference type="RefSeq" id="XP_072834470.1">
    <property type="nucleotide sequence ID" value="XM_072978369.1"/>
</dbReference>
<dbReference type="InterPro" id="IPR029058">
    <property type="entry name" value="AB_hydrolase_fold"/>
</dbReference>
<evidence type="ECO:0000256" key="8">
    <source>
        <dbReference type="ARBA" id="ARBA00048283"/>
    </source>
</evidence>
<comment type="catalytic activity">
    <reaction evidence="8">
        <text>1-octadecanoyl-2-(4Z,7Z,10Z,13Z,16Z,19Z-docosahexaenoyl)-sn-glycerol + H2O = 2-(4Z,7Z,10Z,13Z,16Z,19Z-docosahexaenoyl)-glycerol + octadecanoate + H(+)</text>
        <dbReference type="Rhea" id="RHEA:77107"/>
        <dbReference type="ChEBI" id="CHEBI:15377"/>
        <dbReference type="ChEBI" id="CHEBI:15378"/>
        <dbReference type="ChEBI" id="CHEBI:25629"/>
        <dbReference type="ChEBI" id="CHEBI:77129"/>
        <dbReference type="ChEBI" id="CHEBI:186738"/>
    </reaction>
</comment>
<dbReference type="EC" id="3.1.1.116" evidence="3"/>
<evidence type="ECO:0000259" key="12">
    <source>
        <dbReference type="Pfam" id="PF00561"/>
    </source>
</evidence>
<evidence type="ECO:0000313" key="13">
    <source>
        <dbReference type="Proteomes" id="UP001652642"/>
    </source>
</evidence>
<sequence>MAPPALPEKAGQRHRKRVSVARRITPPAPLQRPCRLRRLGDRFPSPAMLRALGLPGFPFRWLRARGQALRRGRERTGLATSLPGPLSYAVFDGPSTQPPLVFLHGLFGSKANFTSLAKKLVLQTGRKVLTVDARNHGDSPHSPLMTYEAMSADVHLLLHQLQLNRCILVGHSMGGKTAMSFTLRWPELVEGLVCVDISPSETTGVTSFQHFVAALKAVEVPRGIPRSTARRLAEDQLRLTIQEPTIRQFLLTNLVYTEDRFVWRVNLEAISRHLKDLMGFPDFRTSYQGPTLFLGGSNSGYISSDDYPEIERLFPQAEIQYIPDAGHWVHADQPQQFLAAVCSFLERPPL</sequence>
<reference evidence="14" key="1">
    <citation type="submission" date="2025-08" db="UniProtKB">
        <authorList>
            <consortium name="RefSeq"/>
        </authorList>
    </citation>
    <scope>IDENTIFICATION</scope>
</reference>
<name>A0ABM5EMT5_9SAUR</name>
<comment type="similarity">
    <text evidence="1">Belongs to the AB hydrolase superfamily.</text>
</comment>
<evidence type="ECO:0000256" key="10">
    <source>
        <dbReference type="ARBA" id="ARBA00048513"/>
    </source>
</evidence>
<dbReference type="PRINTS" id="PR00111">
    <property type="entry name" value="ABHYDROLASE"/>
</dbReference>
<comment type="catalytic activity">
    <reaction evidence="6">
        <text>a 1,3-diacyl-sn-glycerol + H2O = a 1-acyl-sn-glycerol + a fatty acid + H(+)</text>
        <dbReference type="Rhea" id="RHEA:38503"/>
        <dbReference type="ChEBI" id="CHEBI:15377"/>
        <dbReference type="ChEBI" id="CHEBI:15378"/>
        <dbReference type="ChEBI" id="CHEBI:28868"/>
        <dbReference type="ChEBI" id="CHEBI:64683"/>
        <dbReference type="ChEBI" id="CHEBI:77272"/>
    </reaction>
</comment>
<evidence type="ECO:0000256" key="5">
    <source>
        <dbReference type="ARBA" id="ARBA00043667"/>
    </source>
</evidence>